<accession>A0A8T1GSA7</accession>
<proteinExistence type="predicted"/>
<protein>
    <submittedName>
        <fullName evidence="1">Uncharacterized protein</fullName>
    </submittedName>
</protein>
<dbReference type="Proteomes" id="UP000760860">
    <property type="component" value="Unassembled WGS sequence"/>
</dbReference>
<dbReference type="AlphaFoldDB" id="A0A8T1GSA7"/>
<reference evidence="1" key="1">
    <citation type="submission" date="2018-05" db="EMBL/GenBank/DDBJ databases">
        <title>Effector identification in a new, highly contiguous assembly of the strawberry crown rot pathogen Phytophthora cactorum.</title>
        <authorList>
            <person name="Armitage A.D."/>
            <person name="Nellist C.F."/>
            <person name="Bates H."/>
            <person name="Vickerstaff R.J."/>
            <person name="Harrison R.J."/>
        </authorList>
    </citation>
    <scope>NUCLEOTIDE SEQUENCE</scope>
    <source>
        <strain evidence="1">P421</strain>
    </source>
</reference>
<name>A0A8T1GSA7_9STRA</name>
<sequence length="48" mass="4807">MKVGNRWSSDIAAEHSMGVAPNGAAGFIMGSSLGGGGGSWGLLELIKM</sequence>
<dbReference type="EMBL" id="RCMV01005876">
    <property type="protein sequence ID" value="KAG3182105.1"/>
    <property type="molecule type" value="Genomic_DNA"/>
</dbReference>
<evidence type="ECO:0000313" key="1">
    <source>
        <dbReference type="EMBL" id="KAG3182105.1"/>
    </source>
</evidence>
<gene>
    <name evidence="1" type="ORF">PC129_g25376</name>
</gene>
<evidence type="ECO:0000313" key="2">
    <source>
        <dbReference type="Proteomes" id="UP000760860"/>
    </source>
</evidence>
<organism evidence="1 2">
    <name type="scientific">Phytophthora cactorum</name>
    <dbReference type="NCBI Taxonomy" id="29920"/>
    <lineage>
        <taxon>Eukaryota</taxon>
        <taxon>Sar</taxon>
        <taxon>Stramenopiles</taxon>
        <taxon>Oomycota</taxon>
        <taxon>Peronosporomycetes</taxon>
        <taxon>Peronosporales</taxon>
        <taxon>Peronosporaceae</taxon>
        <taxon>Phytophthora</taxon>
    </lineage>
</organism>
<comment type="caution">
    <text evidence="1">The sequence shown here is derived from an EMBL/GenBank/DDBJ whole genome shotgun (WGS) entry which is preliminary data.</text>
</comment>